<name>A0A486XV41_9GAMM</name>
<dbReference type="EMBL" id="CAAJGR010000032">
    <property type="protein sequence ID" value="VHO06369.1"/>
    <property type="molecule type" value="Genomic_DNA"/>
</dbReference>
<accession>A0A486XV41</accession>
<proteinExistence type="predicted"/>
<sequence>MKPTPKFRLWREQNVILASTNGSWNRFTAEDYAAEFKALAQPLTAAPWAHIVYLDNWQLGVPEIEPVIGALVTWCLDNGLRYSAQVYCPNMVKRYQLDKMIVSSSANFERRIYATEQEAFAWLSSVGFTTDSTQLQHAG</sequence>
<gene>
    <name evidence="1" type="ORF">BAL341_3393</name>
</gene>
<reference evidence="1" key="1">
    <citation type="submission" date="2019-04" db="EMBL/GenBank/DDBJ databases">
        <authorList>
            <person name="Brambilla D."/>
        </authorList>
    </citation>
    <scope>NUCLEOTIDE SEQUENCE</scope>
    <source>
        <strain evidence="1">BAL1</strain>
    </source>
</reference>
<organism evidence="1">
    <name type="scientific">Rheinheimera sp. BAL341</name>
    <dbReference type="NCBI Taxonomy" id="1708203"/>
    <lineage>
        <taxon>Bacteria</taxon>
        <taxon>Pseudomonadati</taxon>
        <taxon>Pseudomonadota</taxon>
        <taxon>Gammaproteobacteria</taxon>
        <taxon>Chromatiales</taxon>
        <taxon>Chromatiaceae</taxon>
        <taxon>Rheinheimera</taxon>
    </lineage>
</organism>
<protein>
    <recommendedName>
        <fullName evidence="2">STAS/SEC14 domain-containing protein</fullName>
    </recommendedName>
</protein>
<evidence type="ECO:0000313" key="1">
    <source>
        <dbReference type="EMBL" id="VHO06369.1"/>
    </source>
</evidence>
<dbReference type="AlphaFoldDB" id="A0A486XV41"/>
<evidence type="ECO:0008006" key="2">
    <source>
        <dbReference type="Google" id="ProtNLM"/>
    </source>
</evidence>